<dbReference type="GO" id="GO:0014069">
    <property type="term" value="C:postsynaptic density"/>
    <property type="evidence" value="ECO:0007669"/>
    <property type="project" value="TreeGrafter"/>
</dbReference>
<proteinExistence type="predicted"/>
<sequence>MDTITFDDEPPPEPRDGWLLVRVFVPELNVHKCLQFPSDKIVWDVKQQCLASLPKVSPTLFPHQERGKKPVYDAYLISKFSGLSLSIAIHGLMVDLCSAMVIRCPHVCSSNRMAGGREGFLCMWIENANKHARMLRPREVRSQLAHTYHLPFLEQKQTVIPGRHCRPVWC</sequence>
<dbReference type="GO" id="GO:0030160">
    <property type="term" value="F:synaptic receptor adaptor activity"/>
    <property type="evidence" value="ECO:0007669"/>
    <property type="project" value="TreeGrafter"/>
</dbReference>
<reference evidence="1" key="1">
    <citation type="submission" date="2024-04" db="UniProtKB">
        <authorList>
            <consortium name="EnsemblMetazoa"/>
        </authorList>
    </citation>
    <scope>IDENTIFICATION</scope>
    <source>
        <strain evidence="1">EBRO</strain>
    </source>
</reference>
<dbReference type="PANTHER" id="PTHR24135">
    <property type="entry name" value="SH3 AND MULTIPLE ANKYRIN REPEAT DOMAINS PROTEIN"/>
    <property type="match status" value="1"/>
</dbReference>
<dbReference type="GO" id="GO:0043197">
    <property type="term" value="C:dendritic spine"/>
    <property type="evidence" value="ECO:0007669"/>
    <property type="project" value="TreeGrafter"/>
</dbReference>
<dbReference type="EnsemblMetazoa" id="ENSAATROPT004968">
    <property type="protein sequence ID" value="ENSAATROPP004700"/>
    <property type="gene ID" value="ENSAATROPG003951"/>
</dbReference>
<keyword evidence="2" id="KW-1185">Reference proteome</keyword>
<dbReference type="Proteomes" id="UP000075880">
    <property type="component" value="Unassembled WGS sequence"/>
</dbReference>
<accession>A0AAG5D1C6</accession>
<dbReference type="PANTHER" id="PTHR24135:SF28">
    <property type="entry name" value="LD13733P"/>
    <property type="match status" value="1"/>
</dbReference>
<dbReference type="AlphaFoldDB" id="A0AAG5D1C6"/>
<name>A0AAG5D1C6_ANOAO</name>
<organism evidence="1 2">
    <name type="scientific">Anopheles atroparvus</name>
    <name type="common">European mosquito</name>
    <dbReference type="NCBI Taxonomy" id="41427"/>
    <lineage>
        <taxon>Eukaryota</taxon>
        <taxon>Metazoa</taxon>
        <taxon>Ecdysozoa</taxon>
        <taxon>Arthropoda</taxon>
        <taxon>Hexapoda</taxon>
        <taxon>Insecta</taxon>
        <taxon>Pterygota</taxon>
        <taxon>Neoptera</taxon>
        <taxon>Endopterygota</taxon>
        <taxon>Diptera</taxon>
        <taxon>Nematocera</taxon>
        <taxon>Culicoidea</taxon>
        <taxon>Culicidae</taxon>
        <taxon>Anophelinae</taxon>
        <taxon>Anopheles</taxon>
    </lineage>
</organism>
<evidence type="ECO:0000313" key="2">
    <source>
        <dbReference type="Proteomes" id="UP000075880"/>
    </source>
</evidence>
<evidence type="ECO:0000313" key="1">
    <source>
        <dbReference type="EnsemblMetazoa" id="ENSAATROPP004700"/>
    </source>
</evidence>
<protein>
    <submittedName>
        <fullName evidence="1">Uncharacterized protein</fullName>
    </submittedName>
</protein>
<dbReference type="InterPro" id="IPR051569">
    <property type="entry name" value="SHANK"/>
</dbReference>
<dbReference type="GO" id="GO:0045211">
    <property type="term" value="C:postsynaptic membrane"/>
    <property type="evidence" value="ECO:0007669"/>
    <property type="project" value="TreeGrafter"/>
</dbReference>
<dbReference type="GO" id="GO:0035255">
    <property type="term" value="F:ionotropic glutamate receptor binding"/>
    <property type="evidence" value="ECO:0007669"/>
    <property type="project" value="TreeGrafter"/>
</dbReference>